<feature type="compositionally biased region" description="Polar residues" evidence="5">
    <location>
        <begin position="43"/>
        <end position="52"/>
    </location>
</feature>
<feature type="transmembrane region" description="Helical" evidence="6">
    <location>
        <begin position="201"/>
        <end position="219"/>
    </location>
</feature>
<organism evidence="9 10">
    <name type="scientific">Cylindrotheca closterium</name>
    <dbReference type="NCBI Taxonomy" id="2856"/>
    <lineage>
        <taxon>Eukaryota</taxon>
        <taxon>Sar</taxon>
        <taxon>Stramenopiles</taxon>
        <taxon>Ochrophyta</taxon>
        <taxon>Bacillariophyta</taxon>
        <taxon>Bacillariophyceae</taxon>
        <taxon>Bacillariophycidae</taxon>
        <taxon>Bacillariales</taxon>
        <taxon>Bacillariaceae</taxon>
        <taxon>Cylindrotheca</taxon>
    </lineage>
</organism>
<comment type="subcellular location">
    <subcellularLocation>
        <location evidence="1">Membrane</location>
        <topology evidence="1">Multi-pass membrane protein</topology>
    </subcellularLocation>
</comment>
<feature type="transmembrane region" description="Helical" evidence="6">
    <location>
        <begin position="231"/>
        <end position="250"/>
    </location>
</feature>
<feature type="region of interest" description="Disordered" evidence="5">
    <location>
        <begin position="332"/>
        <end position="360"/>
    </location>
</feature>
<evidence type="ECO:0000256" key="3">
    <source>
        <dbReference type="ARBA" id="ARBA00022989"/>
    </source>
</evidence>
<keyword evidence="7" id="KW-0732">Signal</keyword>
<dbReference type="InterPro" id="IPR022764">
    <property type="entry name" value="Peptidase_S54_rhomboid_dom"/>
</dbReference>
<feature type="signal peptide" evidence="7">
    <location>
        <begin position="1"/>
        <end position="23"/>
    </location>
</feature>
<dbReference type="Pfam" id="PF01694">
    <property type="entry name" value="Rhomboid"/>
    <property type="match status" value="1"/>
</dbReference>
<feature type="chain" id="PRO_5042141870" description="Peptidase S54 rhomboid domain-containing protein" evidence="7">
    <location>
        <begin position="24"/>
        <end position="360"/>
    </location>
</feature>
<dbReference type="InterPro" id="IPR050925">
    <property type="entry name" value="Rhomboid_protease_S54"/>
</dbReference>
<dbReference type="GO" id="GO:0016020">
    <property type="term" value="C:membrane"/>
    <property type="evidence" value="ECO:0007669"/>
    <property type="project" value="UniProtKB-SubCell"/>
</dbReference>
<dbReference type="EMBL" id="CAKOGP040001869">
    <property type="protein sequence ID" value="CAJ1954408.1"/>
    <property type="molecule type" value="Genomic_DNA"/>
</dbReference>
<dbReference type="InterPro" id="IPR035952">
    <property type="entry name" value="Rhomboid-like_sf"/>
</dbReference>
<reference evidence="9" key="1">
    <citation type="submission" date="2023-08" db="EMBL/GenBank/DDBJ databases">
        <authorList>
            <person name="Audoor S."/>
            <person name="Bilcke G."/>
        </authorList>
    </citation>
    <scope>NUCLEOTIDE SEQUENCE</scope>
</reference>
<protein>
    <recommendedName>
        <fullName evidence="8">Peptidase S54 rhomboid domain-containing protein</fullName>
    </recommendedName>
</protein>
<feature type="compositionally biased region" description="Polar residues" evidence="5">
    <location>
        <begin position="348"/>
        <end position="360"/>
    </location>
</feature>
<proteinExistence type="predicted"/>
<evidence type="ECO:0000256" key="6">
    <source>
        <dbReference type="SAM" id="Phobius"/>
    </source>
</evidence>
<keyword evidence="2 6" id="KW-0812">Transmembrane</keyword>
<dbReference type="GO" id="GO:0004252">
    <property type="term" value="F:serine-type endopeptidase activity"/>
    <property type="evidence" value="ECO:0007669"/>
    <property type="project" value="InterPro"/>
</dbReference>
<feature type="domain" description="Peptidase S54 rhomboid" evidence="8">
    <location>
        <begin position="137"/>
        <end position="275"/>
    </location>
</feature>
<evidence type="ECO:0000256" key="1">
    <source>
        <dbReference type="ARBA" id="ARBA00004141"/>
    </source>
</evidence>
<accession>A0AAD2FW37</accession>
<comment type="caution">
    <text evidence="9">The sequence shown here is derived from an EMBL/GenBank/DDBJ whole genome shotgun (WGS) entry which is preliminary data.</text>
</comment>
<evidence type="ECO:0000256" key="2">
    <source>
        <dbReference type="ARBA" id="ARBA00022692"/>
    </source>
</evidence>
<evidence type="ECO:0000256" key="4">
    <source>
        <dbReference type="ARBA" id="ARBA00023136"/>
    </source>
</evidence>
<dbReference type="SUPFAM" id="SSF144091">
    <property type="entry name" value="Rhomboid-like"/>
    <property type="match status" value="1"/>
</dbReference>
<evidence type="ECO:0000256" key="5">
    <source>
        <dbReference type="SAM" id="MobiDB-lite"/>
    </source>
</evidence>
<keyword evidence="10" id="KW-1185">Reference proteome</keyword>
<name>A0AAD2FW37_9STRA</name>
<feature type="transmembrane region" description="Helical" evidence="6">
    <location>
        <begin position="256"/>
        <end position="274"/>
    </location>
</feature>
<dbReference type="Proteomes" id="UP001295423">
    <property type="component" value="Unassembled WGS sequence"/>
</dbReference>
<dbReference type="PANTHER" id="PTHR43731">
    <property type="entry name" value="RHOMBOID PROTEASE"/>
    <property type="match status" value="1"/>
</dbReference>
<gene>
    <name evidence="9" type="ORF">CYCCA115_LOCUS15000</name>
</gene>
<dbReference type="Gene3D" id="1.20.1540.10">
    <property type="entry name" value="Rhomboid-like"/>
    <property type="match status" value="1"/>
</dbReference>
<keyword evidence="4 6" id="KW-0472">Membrane</keyword>
<dbReference type="PANTHER" id="PTHR43731:SF26">
    <property type="entry name" value="RHOMBOID-LIKE PROTEIN 10, CHLOROPLASTIC"/>
    <property type="match status" value="1"/>
</dbReference>
<dbReference type="AlphaFoldDB" id="A0AAD2FW37"/>
<evidence type="ECO:0000256" key="7">
    <source>
        <dbReference type="SAM" id="SignalP"/>
    </source>
</evidence>
<evidence type="ECO:0000313" key="9">
    <source>
        <dbReference type="EMBL" id="CAJ1954408.1"/>
    </source>
</evidence>
<evidence type="ECO:0000313" key="10">
    <source>
        <dbReference type="Proteomes" id="UP001295423"/>
    </source>
</evidence>
<feature type="region of interest" description="Disordered" evidence="5">
    <location>
        <begin position="38"/>
        <end position="63"/>
    </location>
</feature>
<evidence type="ECO:0000259" key="8">
    <source>
        <dbReference type="Pfam" id="PF01694"/>
    </source>
</evidence>
<sequence>MNRHSLRSFLALLLFSLLHQSACQQTFQQKPWLRRAARPHFRTTPQPRSGRTTYGVPRTSAGPRQTTLTSRYLDYDDWATDKKARLWDVKLNNRRPNRYSWTSKIVFANVAMYALQVWKPSVTSLGVKLSDRILRGEELYRLISPVFLHGSVYHLFTNMYSLQRLGNFAEQMFGPGRFLTGYLAAGAAGNLLSAINSPNPALGASGAVFGVMAGFWVFLNRHDWLLGQQGDAFSGAIMQTFLMNLAIGYFNPMVDNWGHLGGALGGAAMAYYFGPRLFLTELPDGNRSIVDRPIIRLPRAIESIPGRTGNMLTRMTRRMQIWRFKADLPAKPWRPKRKNGAPLDYQRRMNTPNQSIRPED</sequence>
<keyword evidence="3 6" id="KW-1133">Transmembrane helix</keyword>